<dbReference type="Proteomes" id="UP000675379">
    <property type="component" value="Unassembled WGS sequence"/>
</dbReference>
<dbReference type="PANTHER" id="PTHR43798">
    <property type="entry name" value="MONOACYLGLYCEROL LIPASE"/>
    <property type="match status" value="1"/>
</dbReference>
<keyword evidence="3" id="KW-1185">Reference proteome</keyword>
<dbReference type="PANTHER" id="PTHR43798:SF33">
    <property type="entry name" value="HYDROLASE, PUTATIVE (AFU_ORTHOLOGUE AFUA_2G14860)-RELATED"/>
    <property type="match status" value="1"/>
</dbReference>
<dbReference type="GO" id="GO:0016020">
    <property type="term" value="C:membrane"/>
    <property type="evidence" value="ECO:0007669"/>
    <property type="project" value="TreeGrafter"/>
</dbReference>
<feature type="domain" description="AB hydrolase-1" evidence="1">
    <location>
        <begin position="25"/>
        <end position="255"/>
    </location>
</feature>
<dbReference type="InterPro" id="IPR000073">
    <property type="entry name" value="AB_hydrolase_1"/>
</dbReference>
<reference evidence="2" key="1">
    <citation type="submission" date="2021-04" db="EMBL/GenBank/DDBJ databases">
        <title>Proteiniclasticum sedimins sp. nov., an obligate anaerobic bacterium isolated from anaerobic sludge.</title>
        <authorList>
            <person name="Liu J."/>
        </authorList>
    </citation>
    <scope>NUCLEOTIDE SEQUENCE</scope>
    <source>
        <strain evidence="2">BAD-10</strain>
    </source>
</reference>
<dbReference type="EMBL" id="JAGSCS010000011">
    <property type="protein sequence ID" value="MBR0576514.1"/>
    <property type="molecule type" value="Genomic_DNA"/>
</dbReference>
<comment type="caution">
    <text evidence="2">The sequence shown here is derived from an EMBL/GenBank/DDBJ whole genome shotgun (WGS) entry which is preliminary data.</text>
</comment>
<keyword evidence="2" id="KW-0378">Hydrolase</keyword>
<dbReference type="InterPro" id="IPR000639">
    <property type="entry name" value="Epox_hydrolase-like"/>
</dbReference>
<organism evidence="2 3">
    <name type="scientific">Proteiniclasticum sediminis</name>
    <dbReference type="NCBI Taxonomy" id="2804028"/>
    <lineage>
        <taxon>Bacteria</taxon>
        <taxon>Bacillati</taxon>
        <taxon>Bacillota</taxon>
        <taxon>Clostridia</taxon>
        <taxon>Eubacteriales</taxon>
        <taxon>Clostridiaceae</taxon>
        <taxon>Proteiniclasticum</taxon>
    </lineage>
</organism>
<protein>
    <submittedName>
        <fullName evidence="2">Alpha/beta fold hydrolase</fullName>
    </submittedName>
</protein>
<sequence>MALFHHNDCDLFYEIRGNAASPYGVVFLNGVMASTNSWYALSRPFEDLGFKVLLHDFRGQLKSDKPEGPYTFAQHCEDLLNLLEAVDMPKAHFIGTSYGGEVGMKFAARYPDRVASLSIIDSVSETDPLMESFIDSWIVAAQSGDGERFFNTLAPAIYGGKFMKENLEFLKSRAAATKHVGEAYLNGQIELYKTFKNEVNFTGELPLIKAPTLIICGEEDLLKNPAFSLKLHQGIAGSEYVTLPQCGHVSIFEKPQELGTLLLGFILKQLLPQGLVGLA</sequence>
<proteinExistence type="predicted"/>
<dbReference type="AlphaFoldDB" id="A0A941CRY8"/>
<dbReference type="SUPFAM" id="SSF53474">
    <property type="entry name" value="alpha/beta-Hydrolases"/>
    <property type="match status" value="1"/>
</dbReference>
<evidence type="ECO:0000259" key="1">
    <source>
        <dbReference type="Pfam" id="PF00561"/>
    </source>
</evidence>
<dbReference type="RefSeq" id="WP_211801522.1">
    <property type="nucleotide sequence ID" value="NZ_JAGSCS010000011.1"/>
</dbReference>
<evidence type="ECO:0000313" key="3">
    <source>
        <dbReference type="Proteomes" id="UP000675379"/>
    </source>
</evidence>
<dbReference type="InterPro" id="IPR050266">
    <property type="entry name" value="AB_hydrolase_sf"/>
</dbReference>
<gene>
    <name evidence="2" type="ORF">KCG48_09190</name>
</gene>
<dbReference type="InterPro" id="IPR029058">
    <property type="entry name" value="AB_hydrolase_fold"/>
</dbReference>
<dbReference type="PRINTS" id="PR00111">
    <property type="entry name" value="ABHYDROLASE"/>
</dbReference>
<dbReference type="Pfam" id="PF00561">
    <property type="entry name" value="Abhydrolase_1"/>
    <property type="match status" value="1"/>
</dbReference>
<dbReference type="Gene3D" id="3.40.50.1820">
    <property type="entry name" value="alpha/beta hydrolase"/>
    <property type="match status" value="1"/>
</dbReference>
<accession>A0A941CRY8</accession>
<dbReference type="GO" id="GO:0016787">
    <property type="term" value="F:hydrolase activity"/>
    <property type="evidence" value="ECO:0007669"/>
    <property type="project" value="UniProtKB-KW"/>
</dbReference>
<name>A0A941CRY8_9CLOT</name>
<evidence type="ECO:0000313" key="2">
    <source>
        <dbReference type="EMBL" id="MBR0576514.1"/>
    </source>
</evidence>
<dbReference type="PRINTS" id="PR00412">
    <property type="entry name" value="EPOXHYDRLASE"/>
</dbReference>